<dbReference type="RefSeq" id="WP_230394893.1">
    <property type="nucleotide sequence ID" value="NZ_JADPUN010000246.1"/>
</dbReference>
<comment type="caution">
    <text evidence="1">The sequence shown here is derived from an EMBL/GenBank/DDBJ whole genome shotgun (WGS) entry which is preliminary data.</text>
</comment>
<protein>
    <submittedName>
        <fullName evidence="1">Uncharacterized protein</fullName>
    </submittedName>
</protein>
<reference evidence="1 2" key="1">
    <citation type="submission" date="2020-11" db="EMBL/GenBank/DDBJ databases">
        <title>A novel isolate from a Black sea contaminated sediment with potential to produce alkanes: Plantactinospora alkalitolerans sp. nov.</title>
        <authorList>
            <person name="Carro L."/>
            <person name="Veyisoglu A."/>
            <person name="Guven K."/>
            <person name="Schumann P."/>
            <person name="Klenk H.-P."/>
            <person name="Sahin N."/>
        </authorList>
    </citation>
    <scope>NUCLEOTIDE SEQUENCE [LARGE SCALE GENOMIC DNA]</scope>
    <source>
        <strain evidence="1 2">S1510</strain>
    </source>
</reference>
<feature type="non-terminal residue" evidence="1">
    <location>
        <position position="1"/>
    </location>
</feature>
<keyword evidence="2" id="KW-1185">Reference proteome</keyword>
<sequence length="121" mass="13164">TVLAAAAWIAGWVRAVRRARRLGAALADPDPARIRYVLVTDPRGRLTALLYPRYGHPEQPVLCQPLAVALPDRLALSGFADLHDAGRYGQLLVVDDLVLWPAGPGERPTPEATLDLVNGRR</sequence>
<dbReference type="Proteomes" id="UP000638560">
    <property type="component" value="Unassembled WGS sequence"/>
</dbReference>
<evidence type="ECO:0000313" key="2">
    <source>
        <dbReference type="Proteomes" id="UP000638560"/>
    </source>
</evidence>
<dbReference type="EMBL" id="JADPUN010000246">
    <property type="protein sequence ID" value="MBF9132677.1"/>
    <property type="molecule type" value="Genomic_DNA"/>
</dbReference>
<accession>A0ABS0H2J3</accession>
<proteinExistence type="predicted"/>
<evidence type="ECO:0000313" key="1">
    <source>
        <dbReference type="EMBL" id="MBF9132677.1"/>
    </source>
</evidence>
<name>A0ABS0H2J3_9ACTN</name>
<organism evidence="1 2">
    <name type="scientific">Plantactinospora alkalitolerans</name>
    <dbReference type="NCBI Taxonomy" id="2789879"/>
    <lineage>
        <taxon>Bacteria</taxon>
        <taxon>Bacillati</taxon>
        <taxon>Actinomycetota</taxon>
        <taxon>Actinomycetes</taxon>
        <taxon>Micromonosporales</taxon>
        <taxon>Micromonosporaceae</taxon>
        <taxon>Plantactinospora</taxon>
    </lineage>
</organism>
<gene>
    <name evidence="1" type="ORF">I0C86_27530</name>
</gene>